<accession>A0AA88UN89</accession>
<name>A0AA88UN89_9ASTE</name>
<dbReference type="InterPro" id="IPR005630">
    <property type="entry name" value="Terpene_synthase_metal-bd"/>
</dbReference>
<evidence type="ECO:0000313" key="3">
    <source>
        <dbReference type="Proteomes" id="UP001187471"/>
    </source>
</evidence>
<protein>
    <recommendedName>
        <fullName evidence="1">Terpene synthase metal-binding domain-containing protein</fullName>
    </recommendedName>
</protein>
<gene>
    <name evidence="2" type="ORF">RJ640_001536</name>
</gene>
<evidence type="ECO:0000259" key="1">
    <source>
        <dbReference type="Pfam" id="PF03936"/>
    </source>
</evidence>
<dbReference type="Proteomes" id="UP001187471">
    <property type="component" value="Unassembled WGS sequence"/>
</dbReference>
<dbReference type="Pfam" id="PF03936">
    <property type="entry name" value="Terpene_synth_C"/>
    <property type="match status" value="1"/>
</dbReference>
<sequence>MVEALGFGQGVEACKGPAPEMAYVAHGCPHRSKLWASLCNAFLVEARLFASGHIPKTEEYLNNGIVSSGIPVVLVHMFFLLGDGATNESANLVNNNPSIITSIATLLRLCE</sequence>
<reference evidence="2" key="1">
    <citation type="submission" date="2022-12" db="EMBL/GenBank/DDBJ databases">
        <title>Draft genome assemblies for two species of Escallonia (Escalloniales).</title>
        <authorList>
            <person name="Chanderbali A."/>
            <person name="Dervinis C."/>
            <person name="Anghel I."/>
            <person name="Soltis D."/>
            <person name="Soltis P."/>
            <person name="Zapata F."/>
        </authorList>
    </citation>
    <scope>NUCLEOTIDE SEQUENCE</scope>
    <source>
        <strain evidence="2">UCBG92.1500</strain>
        <tissue evidence="2">Leaf</tissue>
    </source>
</reference>
<feature type="domain" description="Terpene synthase metal-binding" evidence="1">
    <location>
        <begin position="29"/>
        <end position="110"/>
    </location>
</feature>
<evidence type="ECO:0000313" key="2">
    <source>
        <dbReference type="EMBL" id="KAK2988351.1"/>
    </source>
</evidence>
<dbReference type="SUPFAM" id="SSF48576">
    <property type="entry name" value="Terpenoid synthases"/>
    <property type="match status" value="1"/>
</dbReference>
<organism evidence="2 3">
    <name type="scientific">Escallonia rubra</name>
    <dbReference type="NCBI Taxonomy" id="112253"/>
    <lineage>
        <taxon>Eukaryota</taxon>
        <taxon>Viridiplantae</taxon>
        <taxon>Streptophyta</taxon>
        <taxon>Embryophyta</taxon>
        <taxon>Tracheophyta</taxon>
        <taxon>Spermatophyta</taxon>
        <taxon>Magnoliopsida</taxon>
        <taxon>eudicotyledons</taxon>
        <taxon>Gunneridae</taxon>
        <taxon>Pentapetalae</taxon>
        <taxon>asterids</taxon>
        <taxon>campanulids</taxon>
        <taxon>Escalloniales</taxon>
        <taxon>Escalloniaceae</taxon>
        <taxon>Escallonia</taxon>
    </lineage>
</organism>
<dbReference type="AlphaFoldDB" id="A0AA88UN89"/>
<dbReference type="GO" id="GO:0010333">
    <property type="term" value="F:terpene synthase activity"/>
    <property type="evidence" value="ECO:0007669"/>
    <property type="project" value="InterPro"/>
</dbReference>
<comment type="caution">
    <text evidence="2">The sequence shown here is derived from an EMBL/GenBank/DDBJ whole genome shotgun (WGS) entry which is preliminary data.</text>
</comment>
<dbReference type="InterPro" id="IPR008949">
    <property type="entry name" value="Isoprenoid_synthase_dom_sf"/>
</dbReference>
<dbReference type="GO" id="GO:0000287">
    <property type="term" value="F:magnesium ion binding"/>
    <property type="evidence" value="ECO:0007669"/>
    <property type="project" value="InterPro"/>
</dbReference>
<dbReference type="EMBL" id="JAVXUO010000883">
    <property type="protein sequence ID" value="KAK2988351.1"/>
    <property type="molecule type" value="Genomic_DNA"/>
</dbReference>
<keyword evidence="3" id="KW-1185">Reference proteome</keyword>
<proteinExistence type="predicted"/>
<dbReference type="Gene3D" id="1.10.600.10">
    <property type="entry name" value="Farnesyl Diphosphate Synthase"/>
    <property type="match status" value="1"/>
</dbReference>